<reference evidence="2 3" key="1">
    <citation type="journal article" date="2017" name="BMC Biol.">
        <title>Genomic innovations, transcriptional plasticity and gene loss underlying the evolution and divergence of two highly polyphagous and invasive Helicoverpa pest species.</title>
        <authorList>
            <person name="Pearce S.L."/>
            <person name="Clarke D.F."/>
            <person name="East P.D."/>
            <person name="Elfekih S."/>
            <person name="Gordon K.H."/>
            <person name="Jermiin L.S."/>
            <person name="McGaughran A."/>
            <person name="Oakeshott J.G."/>
            <person name="Papanikolaou A."/>
            <person name="Perera O.P."/>
            <person name="Rane R.V."/>
            <person name="Richards S."/>
            <person name="Tay W.T."/>
            <person name="Walsh T.K."/>
            <person name="Anderson A."/>
            <person name="Anderson C.J."/>
            <person name="Asgari S."/>
            <person name="Board P.G."/>
            <person name="Bretschneider A."/>
            <person name="Campbell P.M."/>
            <person name="Chertemps T."/>
            <person name="Christeller J.T."/>
            <person name="Coppin C.W."/>
            <person name="Downes S.J."/>
            <person name="Duan G."/>
            <person name="Farnsworth C.A."/>
            <person name="Good R.T."/>
            <person name="Han L.B."/>
            <person name="Han Y.C."/>
            <person name="Hatje K."/>
            <person name="Horne I."/>
            <person name="Huang Y.P."/>
            <person name="Hughes D.S."/>
            <person name="Jacquin-Joly E."/>
            <person name="James W."/>
            <person name="Jhangiani S."/>
            <person name="Kollmar M."/>
            <person name="Kuwar S.S."/>
            <person name="Li S."/>
            <person name="Liu N.Y."/>
            <person name="Maibeche M.T."/>
            <person name="Miller J.R."/>
            <person name="Montagne N."/>
            <person name="Perry T."/>
            <person name="Qu J."/>
            <person name="Song S.V."/>
            <person name="Sutton G.G."/>
            <person name="Vogel H."/>
            <person name="Walenz B.P."/>
            <person name="Xu W."/>
            <person name="Zhang H.J."/>
            <person name="Zou Z."/>
            <person name="Batterham P."/>
            <person name="Edwards O.R."/>
            <person name="Feyereisen R."/>
            <person name="Gibbs R.A."/>
            <person name="Heckel D.G."/>
            <person name="McGrath A."/>
            <person name="Robin C."/>
            <person name="Scherer S.E."/>
            <person name="Worley K.C."/>
            <person name="Wu Y.D."/>
        </authorList>
    </citation>
    <scope>NUCLEOTIDE SEQUENCE [LARGE SCALE GENOMIC DNA]</scope>
    <source>
        <strain evidence="2">Harm_GR_Male_#8</strain>
        <tissue evidence="2">Whole organism</tissue>
    </source>
</reference>
<gene>
    <name evidence="2" type="primary">HaOG204522</name>
    <name evidence="2" type="ORF">B5X24_HaOG204522</name>
</gene>
<dbReference type="EMBL" id="KZ149956">
    <property type="protein sequence ID" value="PZC76460.1"/>
    <property type="molecule type" value="Genomic_DNA"/>
</dbReference>
<evidence type="ECO:0000313" key="2">
    <source>
        <dbReference type="EMBL" id="PZC76460.1"/>
    </source>
</evidence>
<keyword evidence="3" id="KW-1185">Reference proteome</keyword>
<organism evidence="2 3">
    <name type="scientific">Helicoverpa armigera</name>
    <name type="common">Cotton bollworm</name>
    <name type="synonym">Heliothis armigera</name>
    <dbReference type="NCBI Taxonomy" id="29058"/>
    <lineage>
        <taxon>Eukaryota</taxon>
        <taxon>Metazoa</taxon>
        <taxon>Ecdysozoa</taxon>
        <taxon>Arthropoda</taxon>
        <taxon>Hexapoda</taxon>
        <taxon>Insecta</taxon>
        <taxon>Pterygota</taxon>
        <taxon>Neoptera</taxon>
        <taxon>Endopterygota</taxon>
        <taxon>Lepidoptera</taxon>
        <taxon>Glossata</taxon>
        <taxon>Ditrysia</taxon>
        <taxon>Noctuoidea</taxon>
        <taxon>Noctuidae</taxon>
        <taxon>Heliothinae</taxon>
        <taxon>Helicoverpa</taxon>
    </lineage>
</organism>
<accession>A0A2W1BUK1</accession>
<feature type="chain" id="PRO_5015962182" evidence="1">
    <location>
        <begin position="20"/>
        <end position="118"/>
    </location>
</feature>
<keyword evidence="1" id="KW-0732">Signal</keyword>
<evidence type="ECO:0000256" key="1">
    <source>
        <dbReference type="SAM" id="SignalP"/>
    </source>
</evidence>
<name>A0A2W1BUK1_HELAM</name>
<sequence>MNYKGILLVCCIIFERSCCRHVTYPSGEQVWVQKVKVIEVNEHGHEVLSPSYGDFEIPDFDVRTPALRWNQPKVVVWVEKVEGYELYEKPKLEVYYAAVDARHCPGGVRVGGKCVKKM</sequence>
<dbReference type="AlphaFoldDB" id="A0A2W1BUK1"/>
<protein>
    <submittedName>
        <fullName evidence="2">Uncharacterized protein</fullName>
    </submittedName>
</protein>
<dbReference type="Proteomes" id="UP000249218">
    <property type="component" value="Unassembled WGS sequence"/>
</dbReference>
<evidence type="ECO:0000313" key="3">
    <source>
        <dbReference type="Proteomes" id="UP000249218"/>
    </source>
</evidence>
<feature type="signal peptide" evidence="1">
    <location>
        <begin position="1"/>
        <end position="19"/>
    </location>
</feature>
<proteinExistence type="predicted"/>